<gene>
    <name evidence="1" type="ORF">CIK66_01910</name>
</gene>
<proteinExistence type="predicted"/>
<dbReference type="InterPro" id="IPR006311">
    <property type="entry name" value="TAT_signal"/>
</dbReference>
<dbReference type="Proteomes" id="UP000218598">
    <property type="component" value="Unassembled WGS sequence"/>
</dbReference>
<sequence length="200" mass="21645">MTDQELSPHSRRTFFRGLGVAGAAAVTGAAVPTVFAPSASAAPVPGFNEKISRDEVIERAMFWVDDPRAYSMENFDIGPEEDQDILWRMDCSGFVSMALAARFDDNPTGLTTETLHPDGGYEISHAISKGDLLPGDFILQKNADSEGGVGHVVLFNGWVDGGYNVLEQSYGAGGTTSRTAAYPYDGLDNFHPFRYDLIVD</sequence>
<comment type="caution">
    <text evidence="1">The sequence shown here is derived from an EMBL/GenBank/DDBJ whole genome shotgun (WGS) entry which is preliminary data.</text>
</comment>
<evidence type="ECO:0000313" key="1">
    <source>
        <dbReference type="EMBL" id="PCC40557.1"/>
    </source>
</evidence>
<evidence type="ECO:0000313" key="2">
    <source>
        <dbReference type="Proteomes" id="UP000218598"/>
    </source>
</evidence>
<dbReference type="GeneID" id="95326890"/>
<dbReference type="SUPFAM" id="SSF54001">
    <property type="entry name" value="Cysteine proteinases"/>
    <property type="match status" value="1"/>
</dbReference>
<keyword evidence="2" id="KW-1185">Reference proteome</keyword>
<dbReference type="Gene3D" id="3.90.1720.10">
    <property type="entry name" value="endopeptidase domain like (from Nostoc punctiforme)"/>
    <property type="match status" value="1"/>
</dbReference>
<dbReference type="AlphaFoldDB" id="A0A2A3YMM3"/>
<accession>A0A2A3YMM3</accession>
<dbReference type="RefSeq" id="WP_096164281.1">
    <property type="nucleotide sequence ID" value="NZ_BAAAIQ010000049.1"/>
</dbReference>
<protein>
    <recommendedName>
        <fullName evidence="3">NlpC/P60 domain-containing protein</fullName>
    </recommendedName>
</protein>
<dbReference type="InterPro" id="IPR038765">
    <property type="entry name" value="Papain-like_cys_pep_sf"/>
</dbReference>
<organism evidence="1 2">
    <name type="scientific">Brachybacterium alimentarium</name>
    <dbReference type="NCBI Taxonomy" id="47845"/>
    <lineage>
        <taxon>Bacteria</taxon>
        <taxon>Bacillati</taxon>
        <taxon>Actinomycetota</taxon>
        <taxon>Actinomycetes</taxon>
        <taxon>Micrococcales</taxon>
        <taxon>Dermabacteraceae</taxon>
        <taxon>Brachybacterium</taxon>
    </lineage>
</organism>
<dbReference type="OrthoDB" id="5620138at2"/>
<evidence type="ECO:0008006" key="3">
    <source>
        <dbReference type="Google" id="ProtNLM"/>
    </source>
</evidence>
<reference evidence="1 2" key="1">
    <citation type="journal article" date="2017" name="Elife">
        <title>Extensive horizontal gene transfer in cheese-associated bacteria.</title>
        <authorList>
            <person name="Bonham K.S."/>
            <person name="Wolfe B.E."/>
            <person name="Dutton R.J."/>
        </authorList>
    </citation>
    <scope>NUCLEOTIDE SEQUENCE [LARGE SCALE GENOMIC DNA]</scope>
    <source>
        <strain evidence="1 2">341_9</strain>
    </source>
</reference>
<name>A0A2A3YMM3_9MICO</name>
<dbReference type="EMBL" id="NRGR01000005">
    <property type="protein sequence ID" value="PCC40557.1"/>
    <property type="molecule type" value="Genomic_DNA"/>
</dbReference>
<dbReference type="PROSITE" id="PS51318">
    <property type="entry name" value="TAT"/>
    <property type="match status" value="1"/>
</dbReference>